<dbReference type="AlphaFoldDB" id="A0A0W0ZQZ1"/>
<feature type="transmembrane region" description="Helical" evidence="2">
    <location>
        <begin position="94"/>
        <end position="120"/>
    </location>
</feature>
<keyword evidence="2" id="KW-0812">Transmembrane</keyword>
<evidence type="ECO:0000256" key="2">
    <source>
        <dbReference type="SAM" id="Phobius"/>
    </source>
</evidence>
<reference evidence="3 4" key="1">
    <citation type="submission" date="2015-11" db="EMBL/GenBank/DDBJ databases">
        <title>Genomic analysis of 38 Legionella species identifies large and diverse effector repertoires.</title>
        <authorList>
            <person name="Burstein D."/>
            <person name="Amaro F."/>
            <person name="Zusman T."/>
            <person name="Lifshitz Z."/>
            <person name="Cohen O."/>
            <person name="Gilbert J.A."/>
            <person name="Pupko T."/>
            <person name="Shuman H.A."/>
            <person name="Segal G."/>
        </authorList>
    </citation>
    <scope>NUCLEOTIDE SEQUENCE [LARGE SCALE GENOMIC DNA]</scope>
    <source>
        <strain evidence="3 4">IMVS3376</strain>
    </source>
</reference>
<evidence type="ECO:0000313" key="4">
    <source>
        <dbReference type="Proteomes" id="UP000054926"/>
    </source>
</evidence>
<keyword evidence="2" id="KW-0472">Membrane</keyword>
<dbReference type="Proteomes" id="UP000054926">
    <property type="component" value="Unassembled WGS sequence"/>
</dbReference>
<keyword evidence="4" id="KW-1185">Reference proteome</keyword>
<dbReference type="OrthoDB" id="5653038at2"/>
<keyword evidence="2" id="KW-1133">Transmembrane helix</keyword>
<gene>
    <name evidence="3" type="ORF">Lste_0226</name>
</gene>
<dbReference type="RefSeq" id="WP_058509246.1">
    <property type="nucleotide sequence ID" value="NZ_DAIOMV010000017.1"/>
</dbReference>
<dbReference type="EMBL" id="LNYY01000004">
    <property type="protein sequence ID" value="KTD71460.1"/>
    <property type="molecule type" value="Genomic_DNA"/>
</dbReference>
<feature type="transmembrane region" description="Helical" evidence="2">
    <location>
        <begin position="126"/>
        <end position="146"/>
    </location>
</feature>
<dbReference type="PATRIC" id="fig|947033.5.peg.245"/>
<feature type="coiled-coil region" evidence="1">
    <location>
        <begin position="323"/>
        <end position="400"/>
    </location>
</feature>
<accession>A0A0W0ZQZ1</accession>
<evidence type="ECO:0000256" key="1">
    <source>
        <dbReference type="SAM" id="Coils"/>
    </source>
</evidence>
<comment type="caution">
    <text evidence="3">The sequence shown here is derived from an EMBL/GenBank/DDBJ whole genome shotgun (WGS) entry which is preliminary data.</text>
</comment>
<evidence type="ECO:0000313" key="3">
    <source>
        <dbReference type="EMBL" id="KTD71460.1"/>
    </source>
</evidence>
<protein>
    <submittedName>
        <fullName evidence="3">Coiled-coil protein</fullName>
    </submittedName>
</protein>
<organism evidence="3 4">
    <name type="scientific">Legionella steelei</name>
    <dbReference type="NCBI Taxonomy" id="947033"/>
    <lineage>
        <taxon>Bacteria</taxon>
        <taxon>Pseudomonadati</taxon>
        <taxon>Pseudomonadota</taxon>
        <taxon>Gammaproteobacteria</taxon>
        <taxon>Legionellales</taxon>
        <taxon>Legionellaceae</taxon>
        <taxon>Legionella</taxon>
    </lineage>
</organism>
<keyword evidence="1" id="KW-0175">Coiled coil</keyword>
<feature type="transmembrane region" description="Helical" evidence="2">
    <location>
        <begin position="269"/>
        <end position="290"/>
    </location>
</feature>
<name>A0A0W0ZQZ1_9GAMM</name>
<proteinExistence type="predicted"/>
<feature type="transmembrane region" description="Helical" evidence="2">
    <location>
        <begin position="232"/>
        <end position="263"/>
    </location>
</feature>
<sequence length="440" mass="48464">MTIALSTTSQELIKKICGSRPDLAALLQSVTTDIERKTLLAWFALTSKTKTSDADFFLIASLQNSLLKDLNKSLNPGKKEDETKKAGVSAAVKYGLLALAGTIYFGCEGFDGVTAFMGIFSSIPTIAIFLGGTLFSILSMIVFYSFDLVEISKNLGIKSSETPQLLDILLEQFKEIKAIRARISRVSGKSKDELQADLELAKMLYQRHLDLKEARDELNAALDNPYLKAGKYITAGVAGIIFFSGGFFAGQTVALAIAGLFVASMAATAWPIVVASIAVGIAALSVYWFVERPGIENLISRWRGLDKEKIDKLCKSDVVDKETEKLKTLIDELESGVRSLEKEEAAQLEIQTLRQKVSQMETLEKRASRADELEQTASRVPELEQQVSRLRGELNQHTQRGEHASALQTYSHFSHLRRTKSADNLHHLHQMDGTNSSALL</sequence>